<dbReference type="InterPro" id="IPR036322">
    <property type="entry name" value="WD40_repeat_dom_sf"/>
</dbReference>
<proteinExistence type="predicted"/>
<protein>
    <submittedName>
        <fullName evidence="1">WD domain, G-beta repeat-containing protein</fullName>
    </submittedName>
</protein>
<dbReference type="Gene3D" id="2.130.10.10">
    <property type="entry name" value="YVTN repeat-like/Quinoprotein amine dehydrogenase"/>
    <property type="match status" value="1"/>
</dbReference>
<comment type="caution">
    <text evidence="1">The sequence shown here is derived from an EMBL/GenBank/DDBJ whole genome shotgun (WGS) entry which is preliminary data.</text>
</comment>
<accession>A0A086LHJ1</accession>
<organism evidence="1 2">
    <name type="scientific">Toxoplasma gondii FOU</name>
    <dbReference type="NCBI Taxonomy" id="943167"/>
    <lineage>
        <taxon>Eukaryota</taxon>
        <taxon>Sar</taxon>
        <taxon>Alveolata</taxon>
        <taxon>Apicomplexa</taxon>
        <taxon>Conoidasida</taxon>
        <taxon>Coccidia</taxon>
        <taxon>Eucoccidiorida</taxon>
        <taxon>Eimeriorina</taxon>
        <taxon>Sarcocystidae</taxon>
        <taxon>Toxoplasma</taxon>
    </lineage>
</organism>
<dbReference type="EMBL" id="AEYH02000101">
    <property type="protein sequence ID" value="KFG56109.1"/>
    <property type="molecule type" value="Genomic_DNA"/>
</dbReference>
<sequence>ACGDNALRFFSAEEDEEGARSWGLLLSKPDAHYSDINCAVWNPVTPACSRRSEVLLGNANAHNTAALLASVDDDGKMAIWSLERR</sequence>
<gene>
    <name evidence="1" type="ORF">TGFOU_313280B</name>
</gene>
<evidence type="ECO:0000313" key="2">
    <source>
        <dbReference type="Proteomes" id="UP000028838"/>
    </source>
</evidence>
<dbReference type="VEuPathDB" id="ToxoDB:TGFOU_313280B"/>
<dbReference type="AlphaFoldDB" id="A0A086LHJ1"/>
<reference evidence="1 2" key="1">
    <citation type="submission" date="2014-07" db="EMBL/GenBank/DDBJ databases">
        <authorList>
            <person name="Sibley D."/>
            <person name="Venepally P."/>
            <person name="Karamycheva S."/>
            <person name="Hadjithomas M."/>
            <person name="Khan A."/>
            <person name="Brunk B."/>
            <person name="Roos D."/>
            <person name="Caler E."/>
            <person name="Lorenzi H."/>
        </authorList>
    </citation>
    <scope>NUCLEOTIDE SEQUENCE [LARGE SCALE GENOMIC DNA]</scope>
    <source>
        <strain evidence="1 2">FOU</strain>
    </source>
</reference>
<name>A0A086LHJ1_TOXGO</name>
<dbReference type="SUPFAM" id="SSF50978">
    <property type="entry name" value="WD40 repeat-like"/>
    <property type="match status" value="1"/>
</dbReference>
<dbReference type="InterPro" id="IPR015943">
    <property type="entry name" value="WD40/YVTN_repeat-like_dom_sf"/>
</dbReference>
<evidence type="ECO:0000313" key="1">
    <source>
        <dbReference type="EMBL" id="KFG56109.1"/>
    </source>
</evidence>
<dbReference type="Proteomes" id="UP000028838">
    <property type="component" value="Unassembled WGS sequence"/>
</dbReference>
<feature type="non-terminal residue" evidence="1">
    <location>
        <position position="1"/>
    </location>
</feature>